<sequence>MKKSQIFTILGGSALLGALMYRRQKKQQAPVFESAPKQNLATAVKKTTVSAKNLATELQSSMGTIDEITTEINDFMVEIDPKVQKLTKSLAKFQK</sequence>
<protein>
    <recommendedName>
        <fullName evidence="3">YtxH domain-containing protein</fullName>
    </recommendedName>
</protein>
<proteinExistence type="predicted"/>
<dbReference type="EMBL" id="BQXH01000004">
    <property type="protein sequence ID" value="GKS80967.1"/>
    <property type="molecule type" value="Genomic_DNA"/>
</dbReference>
<evidence type="ECO:0008006" key="3">
    <source>
        <dbReference type="Google" id="ProtNLM"/>
    </source>
</evidence>
<evidence type="ECO:0000313" key="1">
    <source>
        <dbReference type="EMBL" id="GKS80967.1"/>
    </source>
</evidence>
<gene>
    <name evidence="1" type="ORF">LPAF129_06520</name>
</gene>
<name>A0ABQ5JG16_9LACO</name>
<comment type="caution">
    <text evidence="1">The sequence shown here is derived from an EMBL/GenBank/DDBJ whole genome shotgun (WGS) entry which is preliminary data.</text>
</comment>
<keyword evidence="2" id="KW-1185">Reference proteome</keyword>
<organism evidence="1 2">
    <name type="scientific">Ligilactobacillus pabuli</name>
    <dbReference type="NCBI Taxonomy" id="2886039"/>
    <lineage>
        <taxon>Bacteria</taxon>
        <taxon>Bacillati</taxon>
        <taxon>Bacillota</taxon>
        <taxon>Bacilli</taxon>
        <taxon>Lactobacillales</taxon>
        <taxon>Lactobacillaceae</taxon>
        <taxon>Ligilactobacillus</taxon>
    </lineage>
</organism>
<dbReference type="Proteomes" id="UP001055149">
    <property type="component" value="Unassembled WGS sequence"/>
</dbReference>
<accession>A0ABQ5JG16</accession>
<evidence type="ECO:0000313" key="2">
    <source>
        <dbReference type="Proteomes" id="UP001055149"/>
    </source>
</evidence>
<dbReference type="RefSeq" id="WP_244054736.1">
    <property type="nucleotide sequence ID" value="NZ_BQXH01000004.1"/>
</dbReference>
<reference evidence="1" key="1">
    <citation type="journal article" date="2022" name="Int. J. Syst. Evol. Microbiol.">
        <title>A novel species of lactic acid bacteria, Ligilactobacillus pabuli sp. nov., isolated from alfalfa silage.</title>
        <authorList>
            <person name="Tohno M."/>
            <person name="Tanizawa Y."/>
            <person name="Sawada H."/>
            <person name="Sakamoto M."/>
            <person name="Ohkuma M."/>
            <person name="Kobayashi H."/>
        </authorList>
    </citation>
    <scope>NUCLEOTIDE SEQUENCE</scope>
    <source>
        <strain evidence="1">AF129</strain>
    </source>
</reference>